<evidence type="ECO:0000313" key="3">
    <source>
        <dbReference type="Proteomes" id="UP000826234"/>
    </source>
</evidence>
<protein>
    <submittedName>
        <fullName evidence="2">Uncharacterized protein</fullName>
    </submittedName>
</protein>
<comment type="caution">
    <text evidence="2">The sequence shown here is derived from an EMBL/GenBank/DDBJ whole genome shotgun (WGS) entry which is preliminary data.</text>
</comment>
<gene>
    <name evidence="2" type="ORF">JD844_018022</name>
</gene>
<organism evidence="2 3">
    <name type="scientific">Phrynosoma platyrhinos</name>
    <name type="common">Desert horned lizard</name>
    <dbReference type="NCBI Taxonomy" id="52577"/>
    <lineage>
        <taxon>Eukaryota</taxon>
        <taxon>Metazoa</taxon>
        <taxon>Chordata</taxon>
        <taxon>Craniata</taxon>
        <taxon>Vertebrata</taxon>
        <taxon>Euteleostomi</taxon>
        <taxon>Lepidosauria</taxon>
        <taxon>Squamata</taxon>
        <taxon>Bifurcata</taxon>
        <taxon>Unidentata</taxon>
        <taxon>Episquamata</taxon>
        <taxon>Toxicofera</taxon>
        <taxon>Iguania</taxon>
        <taxon>Phrynosomatidae</taxon>
        <taxon>Phrynosomatinae</taxon>
        <taxon>Phrynosoma</taxon>
    </lineage>
</organism>
<keyword evidence="3" id="KW-1185">Reference proteome</keyword>
<sequence length="123" mass="13709">MGTERFRRRRGLAVRRILSVAPGAAGGSPRLPSRAEREKKRAPMPPRKAFACALELHIRTVYTNVSDPADLVELLEFDTALLELIQTAPPECLAMSGGERRKKQKKQVKAAFSYPFQSVDIFA</sequence>
<feature type="region of interest" description="Disordered" evidence="1">
    <location>
        <begin position="23"/>
        <end position="44"/>
    </location>
</feature>
<dbReference type="EMBL" id="JAIPUX010005289">
    <property type="protein sequence ID" value="KAH0618637.1"/>
    <property type="molecule type" value="Genomic_DNA"/>
</dbReference>
<reference evidence="2 3" key="1">
    <citation type="journal article" date="2022" name="Gigascience">
        <title>A chromosome-level genome assembly and annotation of the desert horned lizard, Phrynosoma platyrhinos, provides insight into chromosomal rearrangements among reptiles.</title>
        <authorList>
            <person name="Koochekian N."/>
            <person name="Ascanio A."/>
            <person name="Farleigh K."/>
            <person name="Card D.C."/>
            <person name="Schield D.R."/>
            <person name="Castoe T.A."/>
            <person name="Jezkova T."/>
        </authorList>
    </citation>
    <scope>NUCLEOTIDE SEQUENCE [LARGE SCALE GENOMIC DNA]</scope>
    <source>
        <strain evidence="2">NK-2021</strain>
    </source>
</reference>
<name>A0ABQ7SMV5_PHRPL</name>
<evidence type="ECO:0000256" key="1">
    <source>
        <dbReference type="SAM" id="MobiDB-lite"/>
    </source>
</evidence>
<accession>A0ABQ7SMV5</accession>
<evidence type="ECO:0000313" key="2">
    <source>
        <dbReference type="EMBL" id="KAH0618637.1"/>
    </source>
</evidence>
<proteinExistence type="predicted"/>
<dbReference type="Proteomes" id="UP000826234">
    <property type="component" value="Unassembled WGS sequence"/>
</dbReference>